<dbReference type="Pfam" id="PF13489">
    <property type="entry name" value="Methyltransf_23"/>
    <property type="match status" value="1"/>
</dbReference>
<sequence>MIEISSLNAGTPALSPYAEPIAVHSLDECYFYHTMEVPGHGTIPGEWDLRGRIDDYLGNFDFHGKRILDVGAATGILSFHMEKQGAEVVSFDLSGDFDWDIVPFAGNNHEATRLERRNHLRKINNGYWLCHQAFQSKARMVHGVVYDIPSSIGKVDVAVFGSILLHLRDPFLALENAARLTEEAIIVSDLSPFGKVASKFKKNPRFMPRSSEPDGINDGWFRLPPLLVKEYLGILGFRNCTVTWNKFKYGERVRPIYTIIARR</sequence>
<comment type="caution">
    <text evidence="1">The sequence shown here is derived from an EMBL/GenBank/DDBJ whole genome shotgun (WGS) entry which is preliminary data.</text>
</comment>
<gene>
    <name evidence="1" type="ORF">GR702_20990</name>
</gene>
<dbReference type="InterPro" id="IPR029063">
    <property type="entry name" value="SAM-dependent_MTases_sf"/>
</dbReference>
<dbReference type="GO" id="GO:0008168">
    <property type="term" value="F:methyltransferase activity"/>
    <property type="evidence" value="ECO:0007669"/>
    <property type="project" value="UniProtKB-KW"/>
</dbReference>
<dbReference type="SUPFAM" id="SSF53335">
    <property type="entry name" value="S-adenosyl-L-methionine-dependent methyltransferases"/>
    <property type="match status" value="1"/>
</dbReference>
<dbReference type="Proteomes" id="UP000465810">
    <property type="component" value="Unassembled WGS sequence"/>
</dbReference>
<dbReference type="AlphaFoldDB" id="A0A7X4GK95"/>
<reference evidence="1 2" key="1">
    <citation type="submission" date="2019-12" db="EMBL/GenBank/DDBJ databases">
        <authorList>
            <person name="Feng G."/>
            <person name="Zhu H."/>
        </authorList>
    </citation>
    <scope>NUCLEOTIDE SEQUENCE [LARGE SCALE GENOMIC DNA]</scope>
    <source>
        <strain evidence="1 2">FGD1</strain>
    </source>
</reference>
<evidence type="ECO:0000313" key="1">
    <source>
        <dbReference type="EMBL" id="MYM00229.1"/>
    </source>
</evidence>
<protein>
    <submittedName>
        <fullName evidence="1">Methyltransferase domain-containing protein</fullName>
    </submittedName>
</protein>
<dbReference type="RefSeq" id="WP_160987491.1">
    <property type="nucleotide sequence ID" value="NZ_WVTD01000034.1"/>
</dbReference>
<keyword evidence="2" id="KW-1185">Reference proteome</keyword>
<proteinExistence type="predicted"/>
<keyword evidence="1" id="KW-0808">Transferase</keyword>
<name>A0A7X4GK95_9SPHN</name>
<dbReference type="EMBL" id="WVTD01000034">
    <property type="protein sequence ID" value="MYM00229.1"/>
    <property type="molecule type" value="Genomic_DNA"/>
</dbReference>
<dbReference type="Gene3D" id="3.40.50.150">
    <property type="entry name" value="Vaccinia Virus protein VP39"/>
    <property type="match status" value="1"/>
</dbReference>
<dbReference type="GO" id="GO:0032259">
    <property type="term" value="P:methylation"/>
    <property type="evidence" value="ECO:0007669"/>
    <property type="project" value="UniProtKB-KW"/>
</dbReference>
<keyword evidence="1" id="KW-0489">Methyltransferase</keyword>
<evidence type="ECO:0000313" key="2">
    <source>
        <dbReference type="Proteomes" id="UP000465810"/>
    </source>
</evidence>
<accession>A0A7X4GK95</accession>
<organism evidence="1 2">
    <name type="scientific">Novosphingobium silvae</name>
    <dbReference type="NCBI Taxonomy" id="2692619"/>
    <lineage>
        <taxon>Bacteria</taxon>
        <taxon>Pseudomonadati</taxon>
        <taxon>Pseudomonadota</taxon>
        <taxon>Alphaproteobacteria</taxon>
        <taxon>Sphingomonadales</taxon>
        <taxon>Sphingomonadaceae</taxon>
        <taxon>Novosphingobium</taxon>
    </lineage>
</organism>